<accession>A0ABP1Q4H3</accession>
<feature type="compositionally biased region" description="Polar residues" evidence="1">
    <location>
        <begin position="107"/>
        <end position="118"/>
    </location>
</feature>
<keyword evidence="3" id="KW-1185">Reference proteome</keyword>
<feature type="region of interest" description="Disordered" evidence="1">
    <location>
        <begin position="107"/>
        <end position="187"/>
    </location>
</feature>
<dbReference type="Proteomes" id="UP001642540">
    <property type="component" value="Unassembled WGS sequence"/>
</dbReference>
<evidence type="ECO:0000313" key="2">
    <source>
        <dbReference type="EMBL" id="CAL8086526.1"/>
    </source>
</evidence>
<name>A0ABP1Q4H3_9HEXA</name>
<feature type="compositionally biased region" description="Basic and acidic residues" evidence="1">
    <location>
        <begin position="132"/>
        <end position="149"/>
    </location>
</feature>
<comment type="caution">
    <text evidence="2">The sequence shown here is derived from an EMBL/GenBank/DDBJ whole genome shotgun (WGS) entry which is preliminary data.</text>
</comment>
<sequence length="361" mass="39877">MYATGMKIEEWEDGQVNIGIAVCPKPPANIGTGKDTLSSNAKPIVPNSAFVIQPPASHQSQGVSITYAHQAGGISDLIIMLSPQDQGQPDKLSELSRLQNRISNMSITQNGAPLNSPVSVEVTGPSPESIEEEKKQPAEHCFDEQEKVSGESNSVKSPQEEVDDKVAITSKTGTPRNTSRNSSEMKRVSWVEEAEVFEVCKGRVNSKENKRQSGRKAVGLNGNRSPSKSKKQNAFTRDALEGSSVGEQQSGDKSRIPVIGSNAINGDYPHSCEYYRRKMLQELYTAPADNWYGYQSLQRYAGQKVVKKIAAEQKRLEEDISSRRKTEIWILGNDTEDFMMSPPSVPLRKKTTRLKPMQIVH</sequence>
<feature type="compositionally biased region" description="Polar residues" evidence="1">
    <location>
        <begin position="169"/>
        <end position="182"/>
    </location>
</feature>
<dbReference type="EMBL" id="CAXLJM020000020">
    <property type="protein sequence ID" value="CAL8086526.1"/>
    <property type="molecule type" value="Genomic_DNA"/>
</dbReference>
<proteinExistence type="predicted"/>
<feature type="region of interest" description="Disordered" evidence="1">
    <location>
        <begin position="204"/>
        <end position="258"/>
    </location>
</feature>
<gene>
    <name evidence="2" type="ORF">ODALV1_LOCUS6465</name>
</gene>
<reference evidence="2 3" key="1">
    <citation type="submission" date="2024-08" db="EMBL/GenBank/DDBJ databases">
        <authorList>
            <person name="Cucini C."/>
            <person name="Frati F."/>
        </authorList>
    </citation>
    <scope>NUCLEOTIDE SEQUENCE [LARGE SCALE GENOMIC DNA]</scope>
</reference>
<evidence type="ECO:0000313" key="3">
    <source>
        <dbReference type="Proteomes" id="UP001642540"/>
    </source>
</evidence>
<protein>
    <submittedName>
        <fullName evidence="2">Uncharacterized protein</fullName>
    </submittedName>
</protein>
<organism evidence="2 3">
    <name type="scientific">Orchesella dallaii</name>
    <dbReference type="NCBI Taxonomy" id="48710"/>
    <lineage>
        <taxon>Eukaryota</taxon>
        <taxon>Metazoa</taxon>
        <taxon>Ecdysozoa</taxon>
        <taxon>Arthropoda</taxon>
        <taxon>Hexapoda</taxon>
        <taxon>Collembola</taxon>
        <taxon>Entomobryomorpha</taxon>
        <taxon>Entomobryoidea</taxon>
        <taxon>Orchesellidae</taxon>
        <taxon>Orchesellinae</taxon>
        <taxon>Orchesella</taxon>
    </lineage>
</organism>
<evidence type="ECO:0000256" key="1">
    <source>
        <dbReference type="SAM" id="MobiDB-lite"/>
    </source>
</evidence>